<dbReference type="FunFam" id="3.30.1330.40:FF:000001">
    <property type="entry name" value="L-PSP family endoribonuclease"/>
    <property type="match status" value="1"/>
</dbReference>
<dbReference type="InterPro" id="IPR035959">
    <property type="entry name" value="RutC-like_sf"/>
</dbReference>
<comment type="similarity">
    <text evidence="1">Belongs to the RutC family.</text>
</comment>
<dbReference type="NCBIfam" id="TIGR00004">
    <property type="entry name" value="Rid family detoxifying hydrolase"/>
    <property type="match status" value="1"/>
</dbReference>
<dbReference type="KEGG" id="ggr:HKW67_06270"/>
<reference evidence="2 3" key="1">
    <citation type="submission" date="2020-05" db="EMBL/GenBank/DDBJ databases">
        <title>Complete genome sequence of Gemmatimonas greenlandica TET16.</title>
        <authorList>
            <person name="Zeng Y."/>
        </authorList>
    </citation>
    <scope>NUCLEOTIDE SEQUENCE [LARGE SCALE GENOMIC DNA]</scope>
    <source>
        <strain evidence="2 3">TET16</strain>
    </source>
</reference>
<dbReference type="Proteomes" id="UP000500938">
    <property type="component" value="Chromosome"/>
</dbReference>
<dbReference type="GO" id="GO:0005829">
    <property type="term" value="C:cytosol"/>
    <property type="evidence" value="ECO:0007669"/>
    <property type="project" value="TreeGrafter"/>
</dbReference>
<keyword evidence="3" id="KW-1185">Reference proteome</keyword>
<dbReference type="InterPro" id="IPR006175">
    <property type="entry name" value="YjgF/YER057c/UK114"/>
</dbReference>
<gene>
    <name evidence="2" type="ORF">HKW67_06270</name>
</gene>
<dbReference type="PANTHER" id="PTHR11803">
    <property type="entry name" value="2-IMINOBUTANOATE/2-IMINOPROPANOATE DEAMINASE RIDA"/>
    <property type="match status" value="1"/>
</dbReference>
<dbReference type="EMBL" id="CP053085">
    <property type="protein sequence ID" value="QJR35135.1"/>
    <property type="molecule type" value="Genomic_DNA"/>
</dbReference>
<dbReference type="InterPro" id="IPR006056">
    <property type="entry name" value="RidA"/>
</dbReference>
<dbReference type="PROSITE" id="PS01094">
    <property type="entry name" value="UPF0076"/>
    <property type="match status" value="1"/>
</dbReference>
<dbReference type="PANTHER" id="PTHR11803:SF58">
    <property type="entry name" value="PROTEIN HMF1-RELATED"/>
    <property type="match status" value="1"/>
</dbReference>
<accession>A0A6M4IM46</accession>
<dbReference type="Gene3D" id="3.30.1330.40">
    <property type="entry name" value="RutC-like"/>
    <property type="match status" value="1"/>
</dbReference>
<dbReference type="GO" id="GO:0019239">
    <property type="term" value="F:deaminase activity"/>
    <property type="evidence" value="ECO:0007669"/>
    <property type="project" value="TreeGrafter"/>
</dbReference>
<evidence type="ECO:0000256" key="1">
    <source>
        <dbReference type="ARBA" id="ARBA00010552"/>
    </source>
</evidence>
<organism evidence="2 3">
    <name type="scientific">Gemmatimonas groenlandica</name>
    <dbReference type="NCBI Taxonomy" id="2732249"/>
    <lineage>
        <taxon>Bacteria</taxon>
        <taxon>Pseudomonadati</taxon>
        <taxon>Gemmatimonadota</taxon>
        <taxon>Gemmatimonadia</taxon>
        <taxon>Gemmatimonadales</taxon>
        <taxon>Gemmatimonadaceae</taxon>
        <taxon>Gemmatimonas</taxon>
    </lineage>
</organism>
<dbReference type="Pfam" id="PF01042">
    <property type="entry name" value="Ribonuc_L-PSP"/>
    <property type="match status" value="1"/>
</dbReference>
<dbReference type="InterPro" id="IPR019897">
    <property type="entry name" value="RidA_CS"/>
</dbReference>
<dbReference type="RefSeq" id="WP_171224564.1">
    <property type="nucleotide sequence ID" value="NZ_CP053085.1"/>
</dbReference>
<protein>
    <submittedName>
        <fullName evidence="2">RidA family protein</fullName>
    </submittedName>
</protein>
<sequence>MSIETLHTDHAPKAIGPYAQAVRANGFLFTAGQIPLDPVSMEIETGDVTAQTERVLSNLSAVLNEAGVTWSDVVKTTVFLKSMDDFVAMNTVYARVLGDARPARSTVAVAGLPRNVSVEIELVAALPAR</sequence>
<proteinExistence type="inferred from homology"/>
<dbReference type="AlphaFoldDB" id="A0A6M4IM46"/>
<name>A0A6M4IM46_9BACT</name>
<dbReference type="CDD" id="cd00448">
    <property type="entry name" value="YjgF_YER057c_UK114_family"/>
    <property type="match status" value="1"/>
</dbReference>
<dbReference type="SUPFAM" id="SSF55298">
    <property type="entry name" value="YjgF-like"/>
    <property type="match status" value="1"/>
</dbReference>
<evidence type="ECO:0000313" key="3">
    <source>
        <dbReference type="Proteomes" id="UP000500938"/>
    </source>
</evidence>
<evidence type="ECO:0000313" key="2">
    <source>
        <dbReference type="EMBL" id="QJR35135.1"/>
    </source>
</evidence>